<dbReference type="EMBL" id="JBBXJM010000001">
    <property type="protein sequence ID" value="KAL1412878.1"/>
    <property type="molecule type" value="Genomic_DNA"/>
</dbReference>
<accession>A0ABR3QEQ1</accession>
<feature type="compositionally biased region" description="Polar residues" evidence="1">
    <location>
        <begin position="380"/>
        <end position="389"/>
    </location>
</feature>
<dbReference type="EC" id="2.7.1.91" evidence="3"/>
<dbReference type="Pfam" id="PF00781">
    <property type="entry name" value="DAGK_cat"/>
    <property type="match status" value="1"/>
</dbReference>
<feature type="region of interest" description="Disordered" evidence="1">
    <location>
        <begin position="352"/>
        <end position="440"/>
    </location>
</feature>
<dbReference type="Gene3D" id="3.40.50.10330">
    <property type="entry name" value="Probable inorganic polyphosphate/atp-NAD kinase, domain 1"/>
    <property type="match status" value="1"/>
</dbReference>
<gene>
    <name evidence="3" type="primary">LCB4</name>
    <name evidence="3" type="ORF">Q8F55_000627</name>
</gene>
<dbReference type="InterPro" id="IPR001206">
    <property type="entry name" value="Diacylglycerol_kinase_cat_dom"/>
</dbReference>
<dbReference type="InterPro" id="IPR016064">
    <property type="entry name" value="NAD/diacylglycerol_kinase_sf"/>
</dbReference>
<dbReference type="PANTHER" id="PTHR12358:SF31">
    <property type="entry name" value="ACYLGLYCEROL KINASE, MITOCHONDRIAL"/>
    <property type="match status" value="1"/>
</dbReference>
<evidence type="ECO:0000259" key="2">
    <source>
        <dbReference type="PROSITE" id="PS50146"/>
    </source>
</evidence>
<keyword evidence="3" id="KW-0418">Kinase</keyword>
<comment type="caution">
    <text evidence="3">The sequence shown here is derived from an EMBL/GenBank/DDBJ whole genome shotgun (WGS) entry which is preliminary data.</text>
</comment>
<evidence type="ECO:0000313" key="3">
    <source>
        <dbReference type="EMBL" id="KAL1412878.1"/>
    </source>
</evidence>
<evidence type="ECO:0000256" key="1">
    <source>
        <dbReference type="SAM" id="MobiDB-lite"/>
    </source>
</evidence>
<dbReference type="SMART" id="SM00046">
    <property type="entry name" value="DAGKc"/>
    <property type="match status" value="1"/>
</dbReference>
<feature type="compositionally biased region" description="Polar residues" evidence="1">
    <location>
        <begin position="427"/>
        <end position="437"/>
    </location>
</feature>
<reference evidence="3 4" key="1">
    <citation type="submission" date="2023-08" db="EMBL/GenBank/DDBJ databases">
        <title>Annotated Genome Sequence of Vanrija albida AlHP1.</title>
        <authorList>
            <person name="Herzog R."/>
        </authorList>
    </citation>
    <scope>NUCLEOTIDE SEQUENCE [LARGE SCALE GENOMIC DNA]</scope>
    <source>
        <strain evidence="3 4">AlHP1</strain>
    </source>
</reference>
<dbReference type="RefSeq" id="XP_069212822.1">
    <property type="nucleotide sequence ID" value="XM_069349278.1"/>
</dbReference>
<dbReference type="GeneID" id="95981670"/>
<dbReference type="PANTHER" id="PTHR12358">
    <property type="entry name" value="SPHINGOSINE KINASE"/>
    <property type="match status" value="1"/>
</dbReference>
<dbReference type="SUPFAM" id="SSF111331">
    <property type="entry name" value="NAD kinase/diacylglycerol kinase-like"/>
    <property type="match status" value="1"/>
</dbReference>
<dbReference type="InterPro" id="IPR050187">
    <property type="entry name" value="Lipid_Phosphate_FormReg"/>
</dbReference>
<dbReference type="GO" id="GO:0008481">
    <property type="term" value="F:sphingosine kinase activity"/>
    <property type="evidence" value="ECO:0007669"/>
    <property type="project" value="UniProtKB-EC"/>
</dbReference>
<proteinExistence type="predicted"/>
<keyword evidence="3" id="KW-0808">Transferase</keyword>
<feature type="domain" description="DAGKc" evidence="2">
    <location>
        <begin position="147"/>
        <end position="287"/>
    </location>
</feature>
<evidence type="ECO:0000313" key="4">
    <source>
        <dbReference type="Proteomes" id="UP001565368"/>
    </source>
</evidence>
<keyword evidence="4" id="KW-1185">Reference proteome</keyword>
<sequence length="579" mass="62619">MLAADVPVLLHNSTRGLLSLDDGRLDVLQLSSDGSPPKRLLSSPMRLVLRARLAEDGIAGNGSNGSSAGTSVHGTPNGSSSGTPATPTTPPAATHARRLDLHALRQKTANSHALHLTKIHVLVEPSHVAEAEAFVEAVMAAAYPLTTPFRKVLLLVNPVGGKGKAKSIVKETVLPILEAAGCLIELQETKYRDHAEEIAKTMELKYDVIATASGDGIICEVLNGLAERQDGKKALRTPIAPLPTGSACACSTNLFGIADTFNIALATLNVIKGQHLPIDLASILLLPENKRRVSFLSIAVGMMVDLDFGTEHLRWMGDTRFIYGYVRGVVQSKNYKMRMRFDVTNTDKEAMAKAARDAARADMTPLKPGERRDSHAVFQGPQTAPSSSKPVAGDDADDGPIPPHKPLEPNDSWVTIESTTDKRVRRASTSPPTTPNDKTAGWVNGSSLSYFYAGLMPWVSRDLNCWPVIIPGSGEIDMVVQPVISRKEFIAAIDGAEHGDGYWNESQCYYKLRAFTVENLDKEGTKWFSLDGEQYAFNEFHVEVMPRAATLLSLDGRFTHGLFVSGTNKKGKKNALPKA</sequence>
<dbReference type="Proteomes" id="UP001565368">
    <property type="component" value="Unassembled WGS sequence"/>
</dbReference>
<name>A0ABR3QEQ1_9TREE</name>
<dbReference type="InterPro" id="IPR017438">
    <property type="entry name" value="ATP-NAD_kinase_N"/>
</dbReference>
<dbReference type="PROSITE" id="PS50146">
    <property type="entry name" value="DAGK"/>
    <property type="match status" value="1"/>
</dbReference>
<organism evidence="3 4">
    <name type="scientific">Vanrija albida</name>
    <dbReference type="NCBI Taxonomy" id="181172"/>
    <lineage>
        <taxon>Eukaryota</taxon>
        <taxon>Fungi</taxon>
        <taxon>Dikarya</taxon>
        <taxon>Basidiomycota</taxon>
        <taxon>Agaricomycotina</taxon>
        <taxon>Tremellomycetes</taxon>
        <taxon>Trichosporonales</taxon>
        <taxon>Trichosporonaceae</taxon>
        <taxon>Vanrija</taxon>
    </lineage>
</organism>
<feature type="compositionally biased region" description="Low complexity" evidence="1">
    <location>
        <begin position="64"/>
        <end position="94"/>
    </location>
</feature>
<feature type="region of interest" description="Disordered" evidence="1">
    <location>
        <begin position="59"/>
        <end position="94"/>
    </location>
</feature>
<dbReference type="Gene3D" id="2.60.200.40">
    <property type="match status" value="1"/>
</dbReference>
<protein>
    <submittedName>
        <fullName evidence="3">Sphinganine kinase lcb4</fullName>
        <ecNumber evidence="3">2.7.1.91</ecNumber>
    </submittedName>
</protein>